<keyword evidence="10" id="KW-1185">Reference proteome</keyword>
<evidence type="ECO:0000313" key="10">
    <source>
        <dbReference type="Proteomes" id="UP000183995"/>
    </source>
</evidence>
<dbReference type="InterPro" id="IPR043429">
    <property type="entry name" value="ArtM/GltK/GlnP/TcyL/YhdX-like"/>
</dbReference>
<dbReference type="CDD" id="cd06261">
    <property type="entry name" value="TM_PBP2"/>
    <property type="match status" value="1"/>
</dbReference>
<name>A0A1M5YVD9_9FIRM</name>
<sequence length="242" mass="27235">MSAWFDKVQADFYQNFIEDDRWRLMLNGLGVTLRITLGALVIGIIIGILISIIRSTYDKTIDTMRPGPGKVLLRFFNTICRIYLSIIRGTPVFVQLLIFYFVIFVSASNGVLIAMLTFGINSGAYVSEIIRSGIMSIDAGQMEAGRSLGFNYIQTMRFIIIPQAFKNVLPALANEFITLLKETSIAGYVAVKDLAKAAMSIRGITYSAFMPLIGLALIYFILVKFLEWIFSMVERRLRNSDH</sequence>
<dbReference type="Gene3D" id="1.10.3720.10">
    <property type="entry name" value="MetI-like"/>
    <property type="match status" value="1"/>
</dbReference>
<feature type="transmembrane region" description="Helical" evidence="7">
    <location>
        <begin position="97"/>
        <end position="121"/>
    </location>
</feature>
<dbReference type="AlphaFoldDB" id="A0A1M5YVD9"/>
<evidence type="ECO:0000256" key="5">
    <source>
        <dbReference type="ARBA" id="ARBA00022989"/>
    </source>
</evidence>
<keyword evidence="3 7" id="KW-0812">Transmembrane</keyword>
<dbReference type="SUPFAM" id="SSF161098">
    <property type="entry name" value="MetI-like"/>
    <property type="match status" value="1"/>
</dbReference>
<evidence type="ECO:0000256" key="3">
    <source>
        <dbReference type="ARBA" id="ARBA00022692"/>
    </source>
</evidence>
<feature type="domain" description="ABC transmembrane type-1" evidence="8">
    <location>
        <begin position="29"/>
        <end position="230"/>
    </location>
</feature>
<dbReference type="Pfam" id="PF00528">
    <property type="entry name" value="BPD_transp_1"/>
    <property type="match status" value="1"/>
</dbReference>
<comment type="subcellular location">
    <subcellularLocation>
        <location evidence="7">Cell membrane</location>
        <topology evidence="7">Multi-pass membrane protein</topology>
    </subcellularLocation>
    <subcellularLocation>
        <location evidence="1">Membrane</location>
        <topology evidence="1">Multi-pass membrane protein</topology>
    </subcellularLocation>
</comment>
<dbReference type="PROSITE" id="PS50928">
    <property type="entry name" value="ABC_TM1"/>
    <property type="match status" value="1"/>
</dbReference>
<dbReference type="Proteomes" id="UP000183995">
    <property type="component" value="Unassembled WGS sequence"/>
</dbReference>
<keyword evidence="6 7" id="KW-0472">Membrane</keyword>
<evidence type="ECO:0000256" key="4">
    <source>
        <dbReference type="ARBA" id="ARBA00022970"/>
    </source>
</evidence>
<dbReference type="RefSeq" id="WP_073080381.1">
    <property type="nucleotide sequence ID" value="NZ_FQXV01000011.1"/>
</dbReference>
<keyword evidence="7" id="KW-0813">Transport</keyword>
<reference evidence="9 10" key="1">
    <citation type="submission" date="2016-11" db="EMBL/GenBank/DDBJ databases">
        <authorList>
            <person name="Jaros S."/>
            <person name="Januszkiewicz K."/>
            <person name="Wedrychowicz H."/>
        </authorList>
    </citation>
    <scope>NUCLEOTIDE SEQUENCE [LARGE SCALE GENOMIC DNA]</scope>
    <source>
        <strain evidence="9 10">DSM 10068</strain>
    </source>
</reference>
<keyword evidence="5 7" id="KW-1133">Transmembrane helix</keyword>
<evidence type="ECO:0000256" key="7">
    <source>
        <dbReference type="RuleBase" id="RU363032"/>
    </source>
</evidence>
<dbReference type="EMBL" id="FQXV01000011">
    <property type="protein sequence ID" value="SHI16072.1"/>
    <property type="molecule type" value="Genomic_DNA"/>
</dbReference>
<feature type="transmembrane region" description="Helical" evidence="7">
    <location>
        <begin position="31"/>
        <end position="50"/>
    </location>
</feature>
<protein>
    <submittedName>
        <fullName evidence="9">Amino acid ABC transporter membrane protein, PAAT family (TC 3.A.1.3.-)</fullName>
    </submittedName>
</protein>
<evidence type="ECO:0000259" key="8">
    <source>
        <dbReference type="PROSITE" id="PS50928"/>
    </source>
</evidence>
<comment type="similarity">
    <text evidence="2">Belongs to the binding-protein-dependent transport system permease family. HisMQ subfamily.</text>
</comment>
<dbReference type="GO" id="GO:0005886">
    <property type="term" value="C:plasma membrane"/>
    <property type="evidence" value="ECO:0007669"/>
    <property type="project" value="UniProtKB-SubCell"/>
</dbReference>
<dbReference type="STRING" id="1123282.SAMN02745823_02886"/>
<gene>
    <name evidence="9" type="ORF">SAMN02745823_02886</name>
</gene>
<dbReference type="InterPro" id="IPR000515">
    <property type="entry name" value="MetI-like"/>
</dbReference>
<dbReference type="PANTHER" id="PTHR30614">
    <property type="entry name" value="MEMBRANE COMPONENT OF AMINO ACID ABC TRANSPORTER"/>
    <property type="match status" value="1"/>
</dbReference>
<organism evidence="9 10">
    <name type="scientific">Sporobacter termitidis DSM 10068</name>
    <dbReference type="NCBI Taxonomy" id="1123282"/>
    <lineage>
        <taxon>Bacteria</taxon>
        <taxon>Bacillati</taxon>
        <taxon>Bacillota</taxon>
        <taxon>Clostridia</taxon>
        <taxon>Eubacteriales</taxon>
        <taxon>Oscillospiraceae</taxon>
        <taxon>Sporobacter</taxon>
    </lineage>
</organism>
<evidence type="ECO:0000313" key="9">
    <source>
        <dbReference type="EMBL" id="SHI16072.1"/>
    </source>
</evidence>
<evidence type="ECO:0000256" key="1">
    <source>
        <dbReference type="ARBA" id="ARBA00004141"/>
    </source>
</evidence>
<accession>A0A1M5YVD9</accession>
<feature type="transmembrane region" description="Helical" evidence="7">
    <location>
        <begin position="209"/>
        <end position="230"/>
    </location>
</feature>
<evidence type="ECO:0000256" key="6">
    <source>
        <dbReference type="ARBA" id="ARBA00023136"/>
    </source>
</evidence>
<dbReference type="InterPro" id="IPR035906">
    <property type="entry name" value="MetI-like_sf"/>
</dbReference>
<keyword evidence="4" id="KW-0029">Amino-acid transport</keyword>
<dbReference type="PANTHER" id="PTHR30614:SF20">
    <property type="entry name" value="GLUTAMINE TRANSPORT SYSTEM PERMEASE PROTEIN GLNP"/>
    <property type="match status" value="1"/>
</dbReference>
<dbReference type="GO" id="GO:0006865">
    <property type="term" value="P:amino acid transport"/>
    <property type="evidence" value="ECO:0007669"/>
    <property type="project" value="UniProtKB-KW"/>
</dbReference>
<evidence type="ECO:0000256" key="2">
    <source>
        <dbReference type="ARBA" id="ARBA00010072"/>
    </source>
</evidence>
<proteinExistence type="inferred from homology"/>
<dbReference type="GO" id="GO:0055085">
    <property type="term" value="P:transmembrane transport"/>
    <property type="evidence" value="ECO:0007669"/>
    <property type="project" value="InterPro"/>
</dbReference>